<dbReference type="RefSeq" id="WP_199041383.1">
    <property type="nucleotide sequence ID" value="NZ_JAELXS010000017.1"/>
</dbReference>
<sequence length="410" mass="45058">MSTDPNTSASDHPSGRDTDKVTESGSITPPTSPKPRVDAAELPELAEAASRSRATAPRASADSKLPDEGAPAQPADGKARRTSTIDESDSLPAHIRSRYVKVGDEYFRNSSEKNPTFKDGGARLVGRDASVAGELVEIAEHRQWDRLRVSGSEAFRREVWKAAMARGIEVEGYSPTKVELEEARRRGEGSITHIDRSRGPSQREERSGIALPARPDFDRGVEGRILEIGTAKFNERAKRDTPFVDLETPDGRRERAWGVGLSAALERSGSRVGDHVAVRRAGTDPVEVDSERGRIPADRNRWDIKGLDGRDQTGSAAASERFMRQSHAENARDPDLKAAQGHVMLAHVAARARFGEDRDAVDRATTAAKIEIAGRLSRGEKTEPVQVKERVTVQTEQSREILFHNRERSR</sequence>
<dbReference type="Pfam" id="PF18821">
    <property type="entry name" value="LPD7"/>
    <property type="match status" value="1"/>
</dbReference>
<feature type="compositionally biased region" description="Basic and acidic residues" evidence="1">
    <location>
        <begin position="300"/>
        <end position="311"/>
    </location>
</feature>
<comment type="caution">
    <text evidence="3">The sequence shown here is derived from an EMBL/GenBank/DDBJ whole genome shotgun (WGS) entry which is preliminary data.</text>
</comment>
<evidence type="ECO:0000313" key="3">
    <source>
        <dbReference type="EMBL" id="MBJ6123610.1"/>
    </source>
</evidence>
<feature type="region of interest" description="Disordered" evidence="1">
    <location>
        <begin position="1"/>
        <end position="96"/>
    </location>
</feature>
<feature type="domain" description="Large polyvalent protein-associated" evidence="2">
    <location>
        <begin position="94"/>
        <end position="186"/>
    </location>
</feature>
<proteinExistence type="predicted"/>
<dbReference type="InterPro" id="IPR040677">
    <property type="entry name" value="LPD7"/>
</dbReference>
<gene>
    <name evidence="3" type="ORF">JAO74_17665</name>
</gene>
<protein>
    <recommendedName>
        <fullName evidence="2">Large polyvalent protein-associated domain-containing protein</fullName>
    </recommendedName>
</protein>
<evidence type="ECO:0000256" key="1">
    <source>
        <dbReference type="SAM" id="MobiDB-lite"/>
    </source>
</evidence>
<reference evidence="4" key="1">
    <citation type="submission" date="2020-12" db="EMBL/GenBank/DDBJ databases">
        <title>Hymenobacter sp.</title>
        <authorList>
            <person name="Kim M.K."/>
        </authorList>
    </citation>
    <scope>NUCLEOTIDE SEQUENCE [LARGE SCALE GENOMIC DNA]</scope>
    <source>
        <strain evidence="4">BT553</strain>
    </source>
</reference>
<name>A0ABS0XU86_9SPHN</name>
<feature type="compositionally biased region" description="Polar residues" evidence="1">
    <location>
        <begin position="1"/>
        <end position="11"/>
    </location>
</feature>
<dbReference type="Proteomes" id="UP000640426">
    <property type="component" value="Unassembled WGS sequence"/>
</dbReference>
<feature type="compositionally biased region" description="Low complexity" evidence="1">
    <location>
        <begin position="40"/>
        <end position="60"/>
    </location>
</feature>
<accession>A0ABS0XU86</accession>
<feature type="compositionally biased region" description="Basic and acidic residues" evidence="1">
    <location>
        <begin position="321"/>
        <end position="331"/>
    </location>
</feature>
<keyword evidence="4" id="KW-1185">Reference proteome</keyword>
<feature type="compositionally biased region" description="Basic and acidic residues" evidence="1">
    <location>
        <begin position="13"/>
        <end position="22"/>
    </location>
</feature>
<organism evidence="3 4">
    <name type="scientific">Sphingomonas mollis</name>
    <dbReference type="NCBI Taxonomy" id="2795726"/>
    <lineage>
        <taxon>Bacteria</taxon>
        <taxon>Pseudomonadati</taxon>
        <taxon>Pseudomonadota</taxon>
        <taxon>Alphaproteobacteria</taxon>
        <taxon>Sphingomonadales</taxon>
        <taxon>Sphingomonadaceae</taxon>
        <taxon>Sphingomonas</taxon>
    </lineage>
</organism>
<feature type="region of interest" description="Disordered" evidence="1">
    <location>
        <begin position="183"/>
        <end position="215"/>
    </location>
</feature>
<feature type="compositionally biased region" description="Basic and acidic residues" evidence="1">
    <location>
        <begin position="183"/>
        <end position="207"/>
    </location>
</feature>
<evidence type="ECO:0000259" key="2">
    <source>
        <dbReference type="Pfam" id="PF18821"/>
    </source>
</evidence>
<evidence type="ECO:0000313" key="4">
    <source>
        <dbReference type="Proteomes" id="UP000640426"/>
    </source>
</evidence>
<feature type="region of interest" description="Disordered" evidence="1">
    <location>
        <begin position="300"/>
        <end position="331"/>
    </location>
</feature>
<dbReference type="EMBL" id="JAELXS010000017">
    <property type="protein sequence ID" value="MBJ6123610.1"/>
    <property type="molecule type" value="Genomic_DNA"/>
</dbReference>